<dbReference type="Gene3D" id="3.40.50.2300">
    <property type="match status" value="2"/>
</dbReference>
<dbReference type="GO" id="GO:0003677">
    <property type="term" value="F:DNA binding"/>
    <property type="evidence" value="ECO:0007669"/>
    <property type="project" value="UniProtKB-KW"/>
</dbReference>
<dbReference type="InterPro" id="IPR052155">
    <property type="entry name" value="Biofilm_reg_signaling"/>
</dbReference>
<dbReference type="RefSeq" id="WP_052426046.1">
    <property type="nucleotide sequence ID" value="NZ_AXCY01000020.1"/>
</dbReference>
<keyword evidence="10" id="KW-1185">Reference proteome</keyword>
<dbReference type="EMBL" id="AXCY01000020">
    <property type="protein sequence ID" value="KGM11481.1"/>
    <property type="molecule type" value="Genomic_DNA"/>
</dbReference>
<evidence type="ECO:0000259" key="8">
    <source>
        <dbReference type="PROSITE" id="PS50887"/>
    </source>
</evidence>
<dbReference type="CDD" id="cd01949">
    <property type="entry name" value="GGDEF"/>
    <property type="match status" value="1"/>
</dbReference>
<dbReference type="Proteomes" id="UP000029839">
    <property type="component" value="Unassembled WGS sequence"/>
</dbReference>
<feature type="domain" description="GGDEF" evidence="8">
    <location>
        <begin position="741"/>
        <end position="873"/>
    </location>
</feature>
<evidence type="ECO:0000256" key="4">
    <source>
        <dbReference type="SAM" id="MobiDB-lite"/>
    </source>
</evidence>
<dbReference type="NCBIfam" id="TIGR00229">
    <property type="entry name" value="sensory_box"/>
    <property type="match status" value="1"/>
</dbReference>
<dbReference type="SMART" id="SM00267">
    <property type="entry name" value="GGDEF"/>
    <property type="match status" value="1"/>
</dbReference>
<dbReference type="PANTHER" id="PTHR44757:SF2">
    <property type="entry name" value="BIOFILM ARCHITECTURE MAINTENANCE PROTEIN MBAA"/>
    <property type="match status" value="1"/>
</dbReference>
<dbReference type="AlphaFoldDB" id="A0A0A0BU74"/>
<dbReference type="InterPro" id="IPR013655">
    <property type="entry name" value="PAS_fold_3"/>
</dbReference>
<dbReference type="CDD" id="cd00130">
    <property type="entry name" value="PAS"/>
    <property type="match status" value="1"/>
</dbReference>
<dbReference type="PANTHER" id="PTHR44757">
    <property type="entry name" value="DIGUANYLATE CYCLASE DGCP"/>
    <property type="match status" value="1"/>
</dbReference>
<dbReference type="InterPro" id="IPR028082">
    <property type="entry name" value="Peripla_BP_I"/>
</dbReference>
<dbReference type="Pfam" id="PF00990">
    <property type="entry name" value="GGDEF"/>
    <property type="match status" value="1"/>
</dbReference>
<sequence>MAHPTTVLAFARSTSGFYFGELLAGLTHEVAAAGGRVVVVQTLDPGDVADAVVRTPSFDLQVAWDEVDGAVAVSLAAAAPYLARLREHGVPVVLASSRLDGLDVPVALPDNRGGTFAAVEHLLAHGHTRIGFVGNLVQTDIRERYTAYQEALAAHGLRPDARLLFEAPDNAEPGGLAAARAVAAAADRPTALMVATDRNALGLLEGLAAAGVCVPGEVAVVGFDNIEAGCFSTPSLTSVSQRFDQVGALAGRLVLDTIRGAQPPTTPQTPAAALVAARASCGCSGGLLRGTSTLGERVPEPADVPADAPQDAPRTTAPLVTSPGRMLRDELTQLLVDLDDAAVPALTPDVVARVVDAAVGLLEGVEAPTAAQARDVVAALRRLAPRPDALHRVTNVVIEHIDRAPWTMRPTEAGHVGAAQVVSALWQLQAETYLRRSKAQERLLTEQFTLSASLLDAAGPDFRRLRWLEGTHVRAGVLALWSGDDGALRVVGTYDPEGRLCDVPTTTSVRSFPPTELVGLADAAQREACFVVPVRTRDRDWGLLAVVGEIDTSSSRDIYLHWGQLLCSAFEGEQLEIAVRASEERYAAAAAAANDGLWEWDPTTGELYASERCRALIGLPPDGPIDAGRWLDAVHPEDRDLVAATLARSEDAGERPVELEYRVRADDGDWRWLLGRGVRVVRDGEVHRLVGSLSDIDPRKRLEERLRRAALYDELTGLPNRRLFLERLSAAVDEARFDDARRFAVVFMDLDGFKLINDSLGHLMGDRLLEVVGERLRGVVRSVDTAARFGGDEFAVLLAGLPEDRVHRVVERIQHAVAAPVHLGDHEVAVTASIGITTSAVGYTDPEDVLRDADTAMYHAKGEDRGTTAHFDAEMHARATGRLRARGELRTALADRQFVVHYQPIVPLCDTVVHHFEALVRWQHPERGLLGPHTFIPEMEEHGTIVALGEWLVDEVCRQVADWRREHGQAVTVSVNISHREFWNVDLIPGLRDALARHEVPPECLVVEITESVMMSDPTQARMIMTTLRDMGLRLHIDDFGTGQSSLHALRSFPVDALKIDGSFVRELGTVAQTSELVGLIIAMGRALGLEVVAECVETPDQAARLHEMGCSSAQGWLYAKAVPGDEAGRLLGRAIGPVAVEG</sequence>
<evidence type="ECO:0000256" key="2">
    <source>
        <dbReference type="ARBA" id="ARBA00023125"/>
    </source>
</evidence>
<keyword evidence="2" id="KW-0238">DNA-binding</keyword>
<dbReference type="InterPro" id="IPR001610">
    <property type="entry name" value="PAC"/>
</dbReference>
<proteinExistence type="predicted"/>
<dbReference type="Pfam" id="PF13377">
    <property type="entry name" value="Peripla_BP_3"/>
    <property type="match status" value="1"/>
</dbReference>
<name>A0A0A0BU74_9CELL</name>
<feature type="domain" description="EAL" evidence="7">
    <location>
        <begin position="882"/>
        <end position="1136"/>
    </location>
</feature>
<evidence type="ECO:0000259" key="7">
    <source>
        <dbReference type="PROSITE" id="PS50883"/>
    </source>
</evidence>
<evidence type="ECO:0000256" key="3">
    <source>
        <dbReference type="ARBA" id="ARBA00023163"/>
    </source>
</evidence>
<dbReference type="Gene3D" id="3.30.70.270">
    <property type="match status" value="1"/>
</dbReference>
<reference evidence="9 10" key="2">
    <citation type="journal article" date="2015" name="Stand. Genomic Sci.">
        <title>Draft genome sequence of Cellulomonas carbonis T26(T) and comparative analysis of six Cellulomonas genomes.</title>
        <authorList>
            <person name="Zhuang W."/>
            <person name="Zhang S."/>
            <person name="Xia X."/>
            <person name="Wang G."/>
        </authorList>
    </citation>
    <scope>NUCLEOTIDE SEQUENCE [LARGE SCALE GENOMIC DNA]</scope>
    <source>
        <strain evidence="9 10">T26</strain>
    </source>
</reference>
<feature type="domain" description="PAS" evidence="5">
    <location>
        <begin position="582"/>
        <end position="653"/>
    </location>
</feature>
<dbReference type="InterPro" id="IPR000160">
    <property type="entry name" value="GGDEF_dom"/>
</dbReference>
<gene>
    <name evidence="9" type="ORF">N868_09095</name>
</gene>
<dbReference type="SUPFAM" id="SSF141868">
    <property type="entry name" value="EAL domain-like"/>
    <property type="match status" value="1"/>
</dbReference>
<dbReference type="Gene3D" id="3.30.450.20">
    <property type="entry name" value="PAS domain"/>
    <property type="match status" value="1"/>
</dbReference>
<dbReference type="InterPro" id="IPR043128">
    <property type="entry name" value="Rev_trsase/Diguanyl_cyclase"/>
</dbReference>
<dbReference type="OrthoDB" id="8864477at2"/>
<dbReference type="Gene3D" id="3.20.20.450">
    <property type="entry name" value="EAL domain"/>
    <property type="match status" value="1"/>
</dbReference>
<dbReference type="Pfam" id="PF00563">
    <property type="entry name" value="EAL"/>
    <property type="match status" value="1"/>
</dbReference>
<dbReference type="InterPro" id="IPR000700">
    <property type="entry name" value="PAS-assoc_C"/>
</dbReference>
<dbReference type="SUPFAM" id="SSF55073">
    <property type="entry name" value="Nucleotide cyclase"/>
    <property type="match status" value="1"/>
</dbReference>
<dbReference type="CDD" id="cd01948">
    <property type="entry name" value="EAL"/>
    <property type="match status" value="1"/>
</dbReference>
<evidence type="ECO:0000259" key="6">
    <source>
        <dbReference type="PROSITE" id="PS50113"/>
    </source>
</evidence>
<dbReference type="SMART" id="SM00052">
    <property type="entry name" value="EAL"/>
    <property type="match status" value="1"/>
</dbReference>
<dbReference type="PROSITE" id="PS50883">
    <property type="entry name" value="EAL"/>
    <property type="match status" value="1"/>
</dbReference>
<feature type="domain" description="PAC" evidence="6">
    <location>
        <begin position="657"/>
        <end position="708"/>
    </location>
</feature>
<evidence type="ECO:0000256" key="1">
    <source>
        <dbReference type="ARBA" id="ARBA00023015"/>
    </source>
</evidence>
<dbReference type="InterPro" id="IPR035919">
    <property type="entry name" value="EAL_sf"/>
</dbReference>
<dbReference type="SUPFAM" id="SSF53822">
    <property type="entry name" value="Periplasmic binding protein-like I"/>
    <property type="match status" value="1"/>
</dbReference>
<feature type="compositionally biased region" description="Low complexity" evidence="4">
    <location>
        <begin position="295"/>
        <end position="313"/>
    </location>
</feature>
<keyword evidence="3" id="KW-0804">Transcription</keyword>
<comment type="caution">
    <text evidence="9">The sequence shown here is derived from an EMBL/GenBank/DDBJ whole genome shotgun (WGS) entry which is preliminary data.</text>
</comment>
<protein>
    <submittedName>
        <fullName evidence="9">Diguanylate cyclase</fullName>
    </submittedName>
</protein>
<organism evidence="9 10">
    <name type="scientific">Cellulomonas carbonis T26</name>
    <dbReference type="NCBI Taxonomy" id="947969"/>
    <lineage>
        <taxon>Bacteria</taxon>
        <taxon>Bacillati</taxon>
        <taxon>Actinomycetota</taxon>
        <taxon>Actinomycetes</taxon>
        <taxon>Micrococcales</taxon>
        <taxon>Cellulomonadaceae</taxon>
        <taxon>Cellulomonas</taxon>
    </lineage>
</organism>
<dbReference type="Pfam" id="PF08447">
    <property type="entry name" value="PAS_3"/>
    <property type="match status" value="1"/>
</dbReference>
<dbReference type="InterPro" id="IPR046335">
    <property type="entry name" value="LacI/GalR-like_sensor"/>
</dbReference>
<evidence type="ECO:0000313" key="9">
    <source>
        <dbReference type="EMBL" id="KGM11481.1"/>
    </source>
</evidence>
<dbReference type="InterPro" id="IPR029787">
    <property type="entry name" value="Nucleotide_cyclase"/>
</dbReference>
<reference evidence="9 10" key="1">
    <citation type="submission" date="2013-08" db="EMBL/GenBank/DDBJ databases">
        <title>Genome sequencing of Cellulomonas carbonis T26.</title>
        <authorList>
            <person name="Chen F."/>
            <person name="Li Y."/>
            <person name="Wang G."/>
        </authorList>
    </citation>
    <scope>NUCLEOTIDE SEQUENCE [LARGE SCALE GENOMIC DNA]</scope>
    <source>
        <strain evidence="9 10">T26</strain>
    </source>
</reference>
<dbReference type="InterPro" id="IPR001633">
    <property type="entry name" value="EAL_dom"/>
</dbReference>
<dbReference type="NCBIfam" id="TIGR00254">
    <property type="entry name" value="GGDEF"/>
    <property type="match status" value="1"/>
</dbReference>
<accession>A0A0A0BU74</accession>
<dbReference type="PROSITE" id="PS50113">
    <property type="entry name" value="PAC"/>
    <property type="match status" value="1"/>
</dbReference>
<feature type="region of interest" description="Disordered" evidence="4">
    <location>
        <begin position="295"/>
        <end position="321"/>
    </location>
</feature>
<dbReference type="InterPro" id="IPR035965">
    <property type="entry name" value="PAS-like_dom_sf"/>
</dbReference>
<evidence type="ECO:0000313" key="10">
    <source>
        <dbReference type="Proteomes" id="UP000029839"/>
    </source>
</evidence>
<evidence type="ECO:0000259" key="5">
    <source>
        <dbReference type="PROSITE" id="PS50112"/>
    </source>
</evidence>
<dbReference type="SUPFAM" id="SSF55785">
    <property type="entry name" value="PYP-like sensor domain (PAS domain)"/>
    <property type="match status" value="1"/>
</dbReference>
<keyword evidence="1" id="KW-0805">Transcription regulation</keyword>
<dbReference type="SMART" id="SM00086">
    <property type="entry name" value="PAC"/>
    <property type="match status" value="1"/>
</dbReference>
<dbReference type="InterPro" id="IPR000014">
    <property type="entry name" value="PAS"/>
</dbReference>
<dbReference type="PROSITE" id="PS50887">
    <property type="entry name" value="GGDEF"/>
    <property type="match status" value="1"/>
</dbReference>
<dbReference type="PROSITE" id="PS50112">
    <property type="entry name" value="PAS"/>
    <property type="match status" value="1"/>
</dbReference>
<dbReference type="CDD" id="cd06267">
    <property type="entry name" value="PBP1_LacI_sugar_binding-like"/>
    <property type="match status" value="1"/>
</dbReference>
<dbReference type="SMART" id="SM00091">
    <property type="entry name" value="PAS"/>
    <property type="match status" value="1"/>
</dbReference>